<evidence type="ECO:0000256" key="1">
    <source>
        <dbReference type="SAM" id="MobiDB-lite"/>
    </source>
</evidence>
<keyword evidence="3" id="KW-1185">Reference proteome</keyword>
<feature type="compositionally biased region" description="Pro residues" evidence="1">
    <location>
        <begin position="350"/>
        <end position="361"/>
    </location>
</feature>
<feature type="compositionally biased region" description="Low complexity" evidence="1">
    <location>
        <begin position="254"/>
        <end position="290"/>
    </location>
</feature>
<dbReference type="EMBL" id="KV918788">
    <property type="protein sequence ID" value="OSX79623.1"/>
    <property type="molecule type" value="Genomic_DNA"/>
</dbReference>
<dbReference type="Proteomes" id="UP000218209">
    <property type="component" value="Unassembled WGS sequence"/>
</dbReference>
<feature type="compositionally biased region" description="Low complexity" evidence="1">
    <location>
        <begin position="317"/>
        <end position="338"/>
    </location>
</feature>
<name>A0A1X6PG26_PORUM</name>
<evidence type="ECO:0000313" key="2">
    <source>
        <dbReference type="EMBL" id="OSX79623.1"/>
    </source>
</evidence>
<protein>
    <submittedName>
        <fullName evidence="2">Uncharacterized protein</fullName>
    </submittedName>
</protein>
<sequence length="475" mass="46215">MMETPAAAVEVEAELTPATAESPSPATSSSPPVDMPVEPARDGDTFATAGADRPAGGDAVPSDAPATMDALERHPTPTSAFSTPPAQALSTDTSTETTGSYVEGDAAARGDPDDAPAAADEPRARDTPDGAAQLAELRRRRAADRAWHLPPEAVASPLPGAVAVLTPDAAASATPNAYASRTPEAVSPPTPATPDAATSSTAAATPDFVAEEVEEAGSPPDGGEEASGTTEFVEAAGGSGQGGSPEAVSEALTGVARDGPAAPVADDAEASAGTAEEPLAGAHQLLAAAGTPAAVDQEQVDDAPDGGATPQAPPYTPACAVPEVVDAADAVAARGDAPTTDELLRTPLPSATPPTATPPAATPSAVSDDGGATAPPAERDADAAAEPPADVPEPADEAPAVASAANVAPPPRSAPAVADAPDGRSAWAGAGGEAADVPPPAAAAAAAAEEDAEAEPLADVEDPALYEEDDDPEGE</sequence>
<feature type="compositionally biased region" description="Polar residues" evidence="1">
    <location>
        <begin position="88"/>
        <end position="100"/>
    </location>
</feature>
<gene>
    <name evidence="2" type="ORF">BU14_0074s0053</name>
</gene>
<feature type="region of interest" description="Disordered" evidence="1">
    <location>
        <begin position="169"/>
        <end position="475"/>
    </location>
</feature>
<feature type="compositionally biased region" description="Low complexity" evidence="1">
    <location>
        <begin position="1"/>
        <end position="32"/>
    </location>
</feature>
<feature type="compositionally biased region" description="Acidic residues" evidence="1">
    <location>
        <begin position="448"/>
        <end position="475"/>
    </location>
</feature>
<feature type="compositionally biased region" description="Low complexity" evidence="1">
    <location>
        <begin position="169"/>
        <end position="179"/>
    </location>
</feature>
<evidence type="ECO:0000313" key="3">
    <source>
        <dbReference type="Proteomes" id="UP000218209"/>
    </source>
</evidence>
<feature type="compositionally biased region" description="Low complexity" evidence="1">
    <location>
        <begin position="76"/>
        <end position="86"/>
    </location>
</feature>
<organism evidence="2 3">
    <name type="scientific">Porphyra umbilicalis</name>
    <name type="common">Purple laver</name>
    <name type="synonym">Red alga</name>
    <dbReference type="NCBI Taxonomy" id="2786"/>
    <lineage>
        <taxon>Eukaryota</taxon>
        <taxon>Rhodophyta</taxon>
        <taxon>Bangiophyceae</taxon>
        <taxon>Bangiales</taxon>
        <taxon>Bangiaceae</taxon>
        <taxon>Porphyra</taxon>
    </lineage>
</organism>
<feature type="compositionally biased region" description="Low complexity" evidence="1">
    <location>
        <begin position="193"/>
        <end position="207"/>
    </location>
</feature>
<feature type="compositionally biased region" description="Low complexity" evidence="1">
    <location>
        <begin position="397"/>
        <end position="407"/>
    </location>
</feature>
<reference evidence="2 3" key="1">
    <citation type="submission" date="2017-03" db="EMBL/GenBank/DDBJ databases">
        <title>WGS assembly of Porphyra umbilicalis.</title>
        <authorList>
            <person name="Brawley S.H."/>
            <person name="Blouin N.A."/>
            <person name="Ficko-Blean E."/>
            <person name="Wheeler G.L."/>
            <person name="Lohr M."/>
            <person name="Goodson H.V."/>
            <person name="Jenkins J.W."/>
            <person name="Blaby-Haas C.E."/>
            <person name="Helliwell K.E."/>
            <person name="Chan C."/>
            <person name="Marriage T."/>
            <person name="Bhattacharya D."/>
            <person name="Klein A.S."/>
            <person name="Badis Y."/>
            <person name="Brodie J."/>
            <person name="Cao Y."/>
            <person name="Collen J."/>
            <person name="Dittami S.M."/>
            <person name="Gachon C.M."/>
            <person name="Green B.R."/>
            <person name="Karpowicz S."/>
            <person name="Kim J.W."/>
            <person name="Kudahl U."/>
            <person name="Lin S."/>
            <person name="Michel G."/>
            <person name="Mittag M."/>
            <person name="Olson B.J."/>
            <person name="Pangilinan J."/>
            <person name="Peng Y."/>
            <person name="Qiu H."/>
            <person name="Shu S."/>
            <person name="Singer J.T."/>
            <person name="Smith A.G."/>
            <person name="Sprecher B.N."/>
            <person name="Wagner V."/>
            <person name="Wang W."/>
            <person name="Wang Z.-Y."/>
            <person name="Yan J."/>
            <person name="Yarish C."/>
            <person name="Zoeuner-Riek S."/>
            <person name="Zhuang Y."/>
            <person name="Zou Y."/>
            <person name="Lindquist E.A."/>
            <person name="Grimwood J."/>
            <person name="Barry K."/>
            <person name="Rokhsar D.S."/>
            <person name="Schmutz J."/>
            <person name="Stiller J.W."/>
            <person name="Grossman A.R."/>
            <person name="Prochnik S.E."/>
        </authorList>
    </citation>
    <scope>NUCLEOTIDE SEQUENCE [LARGE SCALE GENOMIC DNA]</scope>
    <source>
        <strain evidence="2">4086291</strain>
    </source>
</reference>
<dbReference type="AlphaFoldDB" id="A0A1X6PG26"/>
<feature type="region of interest" description="Disordered" evidence="1">
    <location>
        <begin position="1"/>
        <end position="131"/>
    </location>
</feature>
<proteinExistence type="predicted"/>
<accession>A0A1X6PG26</accession>